<sequence>MFDDDETSPTLYERHFLDGQYANWKMSTKYSNVNPGTHLLISMAILIGTLAMMLLLAPLGLCFVYPYDVWDSACDFGRSILITSGKIELSKENCNTIYEIEDWQKKPTIIYPEAIQGHTYSVLFLDPDAEDHPNGTYFLHMLQVNVKTSTEHADINPKRQFLIAMALLLGSITIMLALAPLGKCFQAPLAAWSSACDFGGSIQVTSTYEVKVSKDNCDEILDKNDWQRRPTIGRTYSVFILDPDAPDHPNGTYYLHMLQANVKGEDLKEGNFMRSMTIAPYVGPQPPKETGLHRYMFVIYQHCRSLDILPSMEIPSRIRFDLAKFLESIQVKMLGPKAGVQFRASYSA</sequence>
<proteinExistence type="predicted"/>
<dbReference type="AlphaFoldDB" id="A0A9P0HBV8"/>
<dbReference type="PANTHER" id="PTHR11362">
    <property type="entry name" value="PHOSPHATIDYLETHANOLAMINE-BINDING PROTEIN"/>
    <property type="match status" value="1"/>
</dbReference>
<dbReference type="Pfam" id="PF01161">
    <property type="entry name" value="PBP"/>
    <property type="match status" value="1"/>
</dbReference>
<feature type="transmembrane region" description="Helical" evidence="1">
    <location>
        <begin position="161"/>
        <end position="181"/>
    </location>
</feature>
<organism evidence="2 3">
    <name type="scientific">Nezara viridula</name>
    <name type="common">Southern green stink bug</name>
    <name type="synonym">Cimex viridulus</name>
    <dbReference type="NCBI Taxonomy" id="85310"/>
    <lineage>
        <taxon>Eukaryota</taxon>
        <taxon>Metazoa</taxon>
        <taxon>Ecdysozoa</taxon>
        <taxon>Arthropoda</taxon>
        <taxon>Hexapoda</taxon>
        <taxon>Insecta</taxon>
        <taxon>Pterygota</taxon>
        <taxon>Neoptera</taxon>
        <taxon>Paraneoptera</taxon>
        <taxon>Hemiptera</taxon>
        <taxon>Heteroptera</taxon>
        <taxon>Panheteroptera</taxon>
        <taxon>Pentatomomorpha</taxon>
        <taxon>Pentatomoidea</taxon>
        <taxon>Pentatomidae</taxon>
        <taxon>Pentatominae</taxon>
        <taxon>Nezara</taxon>
    </lineage>
</organism>
<evidence type="ECO:0000313" key="2">
    <source>
        <dbReference type="EMBL" id="CAH1399405.1"/>
    </source>
</evidence>
<dbReference type="InterPro" id="IPR035810">
    <property type="entry name" value="PEBP_euk"/>
</dbReference>
<feature type="transmembrane region" description="Helical" evidence="1">
    <location>
        <begin position="39"/>
        <end position="65"/>
    </location>
</feature>
<keyword evidence="3" id="KW-1185">Reference proteome</keyword>
<dbReference type="InterPro" id="IPR008914">
    <property type="entry name" value="PEBP"/>
</dbReference>
<keyword evidence="1" id="KW-0472">Membrane</keyword>
<keyword evidence="1" id="KW-0812">Transmembrane</keyword>
<dbReference type="CDD" id="cd00866">
    <property type="entry name" value="PEBP_euk"/>
    <property type="match status" value="1"/>
</dbReference>
<dbReference type="EMBL" id="OV725080">
    <property type="protein sequence ID" value="CAH1399405.1"/>
    <property type="molecule type" value="Genomic_DNA"/>
</dbReference>
<dbReference type="Proteomes" id="UP001152798">
    <property type="component" value="Chromosome 4"/>
</dbReference>
<dbReference type="OrthoDB" id="2506647at2759"/>
<reference evidence="2" key="1">
    <citation type="submission" date="2022-01" db="EMBL/GenBank/DDBJ databases">
        <authorList>
            <person name="King R."/>
        </authorList>
    </citation>
    <scope>NUCLEOTIDE SEQUENCE</scope>
</reference>
<evidence type="ECO:0000256" key="1">
    <source>
        <dbReference type="SAM" id="Phobius"/>
    </source>
</evidence>
<protein>
    <submittedName>
        <fullName evidence="2">Uncharacterized protein</fullName>
    </submittedName>
</protein>
<keyword evidence="1" id="KW-1133">Transmembrane helix</keyword>
<accession>A0A9P0HBV8</accession>
<dbReference type="SUPFAM" id="SSF49777">
    <property type="entry name" value="PEBP-like"/>
    <property type="match status" value="2"/>
</dbReference>
<name>A0A9P0HBV8_NEZVI</name>
<gene>
    <name evidence="2" type="ORF">NEZAVI_LOCUS8860</name>
</gene>
<evidence type="ECO:0000313" key="3">
    <source>
        <dbReference type="Proteomes" id="UP001152798"/>
    </source>
</evidence>
<dbReference type="Gene3D" id="3.90.280.10">
    <property type="entry name" value="PEBP-like"/>
    <property type="match status" value="2"/>
</dbReference>
<dbReference type="PANTHER" id="PTHR11362:SF82">
    <property type="entry name" value="PHOSPHATIDYLETHANOLAMINE-BINDING PROTEIN 4"/>
    <property type="match status" value="1"/>
</dbReference>
<dbReference type="InterPro" id="IPR036610">
    <property type="entry name" value="PEBP-like_sf"/>
</dbReference>